<evidence type="ECO:0000259" key="2">
    <source>
        <dbReference type="Pfam" id="PF16586"/>
    </source>
</evidence>
<dbReference type="EMBL" id="UINC01226563">
    <property type="protein sequence ID" value="SVE57099.1"/>
    <property type="molecule type" value="Genomic_DNA"/>
</dbReference>
<protein>
    <recommendedName>
        <fullName evidence="4">DUF5060 domain-containing protein</fullName>
    </recommendedName>
</protein>
<dbReference type="InterPro" id="IPR032260">
    <property type="entry name" value="DUF5060"/>
</dbReference>
<dbReference type="InterPro" id="IPR013783">
    <property type="entry name" value="Ig-like_fold"/>
</dbReference>
<feature type="domain" description="DUF5060" evidence="2">
    <location>
        <begin position="27"/>
        <end position="93"/>
    </location>
</feature>
<feature type="domain" description="Apiosidase-like catalytic" evidence="1">
    <location>
        <begin position="129"/>
        <end position="184"/>
    </location>
</feature>
<organism evidence="3">
    <name type="scientific">marine metagenome</name>
    <dbReference type="NCBI Taxonomy" id="408172"/>
    <lineage>
        <taxon>unclassified sequences</taxon>
        <taxon>metagenomes</taxon>
        <taxon>ecological metagenomes</taxon>
    </lineage>
</organism>
<dbReference type="Gene3D" id="3.20.20.80">
    <property type="entry name" value="Glycosidases"/>
    <property type="match status" value="1"/>
</dbReference>
<dbReference type="Pfam" id="PF16586">
    <property type="entry name" value="DUF5060"/>
    <property type="match status" value="1"/>
</dbReference>
<dbReference type="Gene3D" id="2.60.40.10">
    <property type="entry name" value="Immunoglobulins"/>
    <property type="match status" value="1"/>
</dbReference>
<dbReference type="PANTHER" id="PTHR37836:SF3">
    <property type="entry name" value="ENDOGLUCANASE"/>
    <property type="match status" value="1"/>
</dbReference>
<name>A0A383EKC9_9ZZZZ</name>
<proteinExistence type="predicted"/>
<dbReference type="InterPro" id="IPR025277">
    <property type="entry name" value="Apiosidase-like_cat_dom"/>
</dbReference>
<reference evidence="3" key="1">
    <citation type="submission" date="2018-05" db="EMBL/GenBank/DDBJ databases">
        <authorList>
            <person name="Lanie J.A."/>
            <person name="Ng W.-L."/>
            <person name="Kazmierczak K.M."/>
            <person name="Andrzejewski T.M."/>
            <person name="Davidsen T.M."/>
            <person name="Wayne K.J."/>
            <person name="Tettelin H."/>
            <person name="Glass J.I."/>
            <person name="Rusch D."/>
            <person name="Podicherti R."/>
            <person name="Tsui H.-C.T."/>
            <person name="Winkler M.E."/>
        </authorList>
    </citation>
    <scope>NUCLEOTIDE SEQUENCE</scope>
</reference>
<dbReference type="AlphaFoldDB" id="A0A383EKC9"/>
<dbReference type="PANTHER" id="PTHR37836">
    <property type="entry name" value="LMO1036 PROTEIN"/>
    <property type="match status" value="1"/>
</dbReference>
<gene>
    <name evidence="3" type="ORF">METZ01_LOCUS509953</name>
</gene>
<evidence type="ECO:0000313" key="3">
    <source>
        <dbReference type="EMBL" id="SVE57099.1"/>
    </source>
</evidence>
<feature type="non-terminal residue" evidence="3">
    <location>
        <position position="191"/>
    </location>
</feature>
<dbReference type="Pfam" id="PF13204">
    <property type="entry name" value="Apiosidase"/>
    <property type="match status" value="1"/>
</dbReference>
<evidence type="ECO:0008006" key="4">
    <source>
        <dbReference type="Google" id="ProtNLM"/>
    </source>
</evidence>
<evidence type="ECO:0000259" key="1">
    <source>
        <dbReference type="Pfam" id="PF13204"/>
    </source>
</evidence>
<accession>A0A383EKC9</accession>
<sequence>MAPRLSLLGLCLAAAIASAQETLPLLPKWTRFQGELVSLKAYDNPIQDVQLKAVFTSPADEQYEIDGFWDGGNDWKIRFLPDLAGKWTFHITCSDEENRGLHNLSGAFRCTAPLGGNAFSQHGPIRVSRDRTHFVHEDSTPFFWMADTAWNGPLKSNEFDWKHYLSERKRQGFTAVQWVATSWRGAPDGDA</sequence>